<dbReference type="Proteomes" id="UP001642464">
    <property type="component" value="Unassembled WGS sequence"/>
</dbReference>
<evidence type="ECO:0000256" key="1">
    <source>
        <dbReference type="SAM" id="MobiDB-lite"/>
    </source>
</evidence>
<name>A0ABP0PBW7_9DINO</name>
<proteinExistence type="predicted"/>
<organism evidence="2 3">
    <name type="scientific">Durusdinium trenchii</name>
    <dbReference type="NCBI Taxonomy" id="1381693"/>
    <lineage>
        <taxon>Eukaryota</taxon>
        <taxon>Sar</taxon>
        <taxon>Alveolata</taxon>
        <taxon>Dinophyceae</taxon>
        <taxon>Suessiales</taxon>
        <taxon>Symbiodiniaceae</taxon>
        <taxon>Durusdinium</taxon>
    </lineage>
</organism>
<gene>
    <name evidence="2" type="ORF">SCF082_LOCUS35860</name>
</gene>
<comment type="caution">
    <text evidence="2">The sequence shown here is derived from an EMBL/GenBank/DDBJ whole genome shotgun (WGS) entry which is preliminary data.</text>
</comment>
<feature type="region of interest" description="Disordered" evidence="1">
    <location>
        <begin position="107"/>
        <end position="260"/>
    </location>
</feature>
<evidence type="ECO:0000313" key="2">
    <source>
        <dbReference type="EMBL" id="CAK9073103.1"/>
    </source>
</evidence>
<dbReference type="EMBL" id="CAXAMM010034608">
    <property type="protein sequence ID" value="CAK9073103.1"/>
    <property type="molecule type" value="Genomic_DNA"/>
</dbReference>
<sequence length="301" mass="32497">KKGAWEHVSRVEIEESDLRIRSDIDQPPETVDEIIEIVGDHYKAALAEGYQDPQDDALDSDEEEIVSISRSSEDQARWKANPHGAISMSSNALRHYTEAVTGRTLPLHFIDDDGDDDELPPPPPPAEPCPYKRDKDGVHRLVAEELPALKRKTAADLGAAPKAKAAPDSLKKLRTGDKVVNVDMSSSAEARAKKGSSEVVDVEMEETAGTSSSSANPTKAKPMPKPSSVPKAAASRTAAPGRDAPKLVPAGGTPIRTTMPANQVPGAAVIGWYDQEQFFVSKRVSGLLRGHNHANRRDRIP</sequence>
<feature type="compositionally biased region" description="Polar residues" evidence="1">
    <location>
        <begin position="208"/>
        <end position="217"/>
    </location>
</feature>
<accession>A0ABP0PBW7</accession>
<keyword evidence="3" id="KW-1185">Reference proteome</keyword>
<feature type="compositionally biased region" description="Basic and acidic residues" evidence="1">
    <location>
        <begin position="130"/>
        <end position="143"/>
    </location>
</feature>
<feature type="non-terminal residue" evidence="2">
    <location>
        <position position="1"/>
    </location>
</feature>
<feature type="compositionally biased region" description="Low complexity" evidence="1">
    <location>
        <begin position="155"/>
        <end position="168"/>
    </location>
</feature>
<reference evidence="2 3" key="1">
    <citation type="submission" date="2024-02" db="EMBL/GenBank/DDBJ databases">
        <authorList>
            <person name="Chen Y."/>
            <person name="Shah S."/>
            <person name="Dougan E. K."/>
            <person name="Thang M."/>
            <person name="Chan C."/>
        </authorList>
    </citation>
    <scope>NUCLEOTIDE SEQUENCE [LARGE SCALE GENOMIC DNA]</scope>
</reference>
<evidence type="ECO:0000313" key="3">
    <source>
        <dbReference type="Proteomes" id="UP001642464"/>
    </source>
</evidence>
<protein>
    <submittedName>
        <fullName evidence="2">Uncharacterized protein</fullName>
    </submittedName>
</protein>
<feature type="non-terminal residue" evidence="2">
    <location>
        <position position="301"/>
    </location>
</feature>